<evidence type="ECO:0000313" key="2">
    <source>
        <dbReference type="EMBL" id="KOY83580.1"/>
    </source>
</evidence>
<reference evidence="2 3" key="1">
    <citation type="submission" date="2015-07" db="EMBL/GenBank/DDBJ databases">
        <title>Genome sequencing project for genomic taxonomy and phylogenomics of Bacillus-like bacteria.</title>
        <authorList>
            <person name="Liu B."/>
            <person name="Wang J."/>
            <person name="Zhu Y."/>
            <person name="Liu G."/>
            <person name="Chen Q."/>
            <person name="Chen Z."/>
            <person name="Che J."/>
            <person name="Ge C."/>
            <person name="Shi H."/>
            <person name="Pan Z."/>
            <person name="Liu X."/>
        </authorList>
    </citation>
    <scope>NUCLEOTIDE SEQUENCE [LARGE SCALE GENOMIC DNA]</scope>
    <source>
        <strain evidence="2 3">DSM 54</strain>
    </source>
</reference>
<gene>
    <name evidence="2" type="ORF">ADM90_10135</name>
</gene>
<dbReference type="AlphaFoldDB" id="A0A0M9DMT7"/>
<organism evidence="2 3">
    <name type="scientific">Lysinibacillus macroides</name>
    <dbReference type="NCBI Taxonomy" id="33935"/>
    <lineage>
        <taxon>Bacteria</taxon>
        <taxon>Bacillati</taxon>
        <taxon>Bacillota</taxon>
        <taxon>Bacilli</taxon>
        <taxon>Bacillales</taxon>
        <taxon>Bacillaceae</taxon>
        <taxon>Lysinibacillus</taxon>
    </lineage>
</organism>
<dbReference type="Proteomes" id="UP000037977">
    <property type="component" value="Unassembled WGS sequence"/>
</dbReference>
<protein>
    <recommendedName>
        <fullName evidence="4">Lipoprotein</fullName>
    </recommendedName>
</protein>
<feature type="region of interest" description="Disordered" evidence="1">
    <location>
        <begin position="23"/>
        <end position="45"/>
    </location>
</feature>
<evidence type="ECO:0000313" key="3">
    <source>
        <dbReference type="Proteomes" id="UP000037977"/>
    </source>
</evidence>
<keyword evidence="3" id="KW-1185">Reference proteome</keyword>
<dbReference type="STRING" id="33935.ADM90_10135"/>
<comment type="caution">
    <text evidence="2">The sequence shown here is derived from an EMBL/GenBank/DDBJ whole genome shotgun (WGS) entry which is preliminary data.</text>
</comment>
<accession>A0A0M9DMT7</accession>
<dbReference type="EMBL" id="LGCI01000005">
    <property type="protein sequence ID" value="KOY83580.1"/>
    <property type="molecule type" value="Genomic_DNA"/>
</dbReference>
<sequence>MRYHVLVLSLAFLLAGCREEVKEEPVPSPTPPVEDKQSDEQDQTSLLSYFPPDGSVASFQGEGNEFASFTLKTTYLDTQHIAQIEDNGGVTLLKIYRITDASIDLVYREPVDSNPSMPSAAAAASYPVLETILQKPLQVGMSFQGWTIESTTATVDTGTTVYQDVIQLSRSKDQMTTIKYFAKDIGLIRTEDTMETEQDEPFVVTSTLQKIE</sequence>
<dbReference type="PROSITE" id="PS51257">
    <property type="entry name" value="PROKAR_LIPOPROTEIN"/>
    <property type="match status" value="1"/>
</dbReference>
<name>A0A0M9DMT7_9BACI</name>
<proteinExistence type="predicted"/>
<dbReference type="PATRIC" id="fig|33935.3.peg.1538"/>
<evidence type="ECO:0000256" key="1">
    <source>
        <dbReference type="SAM" id="MobiDB-lite"/>
    </source>
</evidence>
<dbReference type="OrthoDB" id="2870421at2"/>
<evidence type="ECO:0008006" key="4">
    <source>
        <dbReference type="Google" id="ProtNLM"/>
    </source>
</evidence>
<dbReference type="RefSeq" id="WP_053994829.1">
    <property type="nucleotide sequence ID" value="NZ_CP065643.1"/>
</dbReference>